<keyword evidence="4" id="KW-0255">Endonuclease</keyword>
<dbReference type="InterPro" id="IPR012933">
    <property type="entry name" value="HicA_mRNA_interferase"/>
</dbReference>
<name>A0A1F6CDX9_9BACT</name>
<evidence type="ECO:0008006" key="10">
    <source>
        <dbReference type="Google" id="ProtNLM"/>
    </source>
</evidence>
<reference evidence="8 9" key="1">
    <citation type="journal article" date="2016" name="Nat. Commun.">
        <title>Thousands of microbial genomes shed light on interconnected biogeochemical processes in an aquifer system.</title>
        <authorList>
            <person name="Anantharaman K."/>
            <person name="Brown C.T."/>
            <person name="Hug L.A."/>
            <person name="Sharon I."/>
            <person name="Castelle C.J."/>
            <person name="Probst A.J."/>
            <person name="Thomas B.C."/>
            <person name="Singh A."/>
            <person name="Wilkins M.J."/>
            <person name="Karaoz U."/>
            <person name="Brodie E.L."/>
            <person name="Williams K.H."/>
            <person name="Hubbard S.S."/>
            <person name="Banfield J.F."/>
        </authorList>
    </citation>
    <scope>NUCLEOTIDE SEQUENCE [LARGE SCALE GENOMIC DNA]</scope>
</reference>
<dbReference type="Gene3D" id="3.30.920.30">
    <property type="entry name" value="Hypothetical protein"/>
    <property type="match status" value="1"/>
</dbReference>
<dbReference type="GO" id="GO:0003729">
    <property type="term" value="F:mRNA binding"/>
    <property type="evidence" value="ECO:0007669"/>
    <property type="project" value="InterPro"/>
</dbReference>
<accession>A0A1F6CDX9</accession>
<gene>
    <name evidence="8" type="ORF">A2671_01080</name>
</gene>
<dbReference type="Pfam" id="PF07927">
    <property type="entry name" value="HicA_toxin"/>
    <property type="match status" value="1"/>
</dbReference>
<comment type="caution">
    <text evidence="8">The sequence shown here is derived from an EMBL/GenBank/DDBJ whole genome shotgun (WGS) entry which is preliminary data.</text>
</comment>
<evidence type="ECO:0000313" key="8">
    <source>
        <dbReference type="EMBL" id="OGG47394.1"/>
    </source>
</evidence>
<proteinExistence type="inferred from homology"/>
<dbReference type="EMBL" id="MFKQ01000011">
    <property type="protein sequence ID" value="OGG47394.1"/>
    <property type="molecule type" value="Genomic_DNA"/>
</dbReference>
<evidence type="ECO:0000256" key="7">
    <source>
        <dbReference type="ARBA" id="ARBA00023016"/>
    </source>
</evidence>
<keyword evidence="5" id="KW-0378">Hydrolase</keyword>
<sequence length="73" mass="8334">MSRLGPVSLRVFIARMRKFGWGGPYQEGKHPYMIKGSITLTIPNPHDGEISQDLLVRLLRQAGVTRARWMGRK</sequence>
<evidence type="ECO:0000256" key="6">
    <source>
        <dbReference type="ARBA" id="ARBA00022884"/>
    </source>
</evidence>
<dbReference type="GO" id="GO:0004519">
    <property type="term" value="F:endonuclease activity"/>
    <property type="evidence" value="ECO:0007669"/>
    <property type="project" value="UniProtKB-KW"/>
</dbReference>
<evidence type="ECO:0000313" key="9">
    <source>
        <dbReference type="Proteomes" id="UP000178344"/>
    </source>
</evidence>
<evidence type="ECO:0000256" key="5">
    <source>
        <dbReference type="ARBA" id="ARBA00022801"/>
    </source>
</evidence>
<keyword evidence="3" id="KW-0540">Nuclease</keyword>
<dbReference type="GO" id="GO:0016787">
    <property type="term" value="F:hydrolase activity"/>
    <property type="evidence" value="ECO:0007669"/>
    <property type="project" value="UniProtKB-KW"/>
</dbReference>
<dbReference type="SUPFAM" id="SSF54786">
    <property type="entry name" value="YcfA/nrd intein domain"/>
    <property type="match status" value="1"/>
</dbReference>
<evidence type="ECO:0000256" key="4">
    <source>
        <dbReference type="ARBA" id="ARBA00022759"/>
    </source>
</evidence>
<evidence type="ECO:0000256" key="1">
    <source>
        <dbReference type="ARBA" id="ARBA00006620"/>
    </source>
</evidence>
<dbReference type="AlphaFoldDB" id="A0A1F6CDX9"/>
<evidence type="ECO:0000256" key="3">
    <source>
        <dbReference type="ARBA" id="ARBA00022722"/>
    </source>
</evidence>
<dbReference type="InterPro" id="IPR038570">
    <property type="entry name" value="HicA_sf"/>
</dbReference>
<organism evidence="8 9">
    <name type="scientific">Candidatus Kaiserbacteria bacterium RIFCSPHIGHO2_01_FULL_49_13</name>
    <dbReference type="NCBI Taxonomy" id="1798477"/>
    <lineage>
        <taxon>Bacteria</taxon>
        <taxon>Candidatus Kaiseribacteriota</taxon>
    </lineage>
</organism>
<evidence type="ECO:0000256" key="2">
    <source>
        <dbReference type="ARBA" id="ARBA00022649"/>
    </source>
</evidence>
<protein>
    <recommendedName>
        <fullName evidence="10">Type II toxin-antitoxin system HicA family toxin</fullName>
    </recommendedName>
</protein>
<dbReference type="Proteomes" id="UP000178344">
    <property type="component" value="Unassembled WGS sequence"/>
</dbReference>
<comment type="similarity">
    <text evidence="1">Belongs to the HicA mRNA interferase family.</text>
</comment>
<keyword evidence="2" id="KW-1277">Toxin-antitoxin system</keyword>
<keyword evidence="6" id="KW-0694">RNA-binding</keyword>
<keyword evidence="7" id="KW-0346">Stress response</keyword>